<evidence type="ECO:0000256" key="1">
    <source>
        <dbReference type="ARBA" id="ARBA00004123"/>
    </source>
</evidence>
<evidence type="ECO:0000259" key="8">
    <source>
        <dbReference type="PROSITE" id="PS51818"/>
    </source>
</evidence>
<feature type="region of interest" description="Disordered" evidence="7">
    <location>
        <begin position="225"/>
        <end position="257"/>
    </location>
</feature>
<accession>A0A075AJ16</accession>
<gene>
    <name evidence="9" type="ORF">T265_12764</name>
</gene>
<dbReference type="PROSITE" id="PS51818">
    <property type="entry name" value="HOMEO_PROSPERO"/>
    <property type="match status" value="1"/>
</dbReference>
<protein>
    <recommendedName>
        <fullName evidence="8">Prospero domain-containing protein</fullName>
    </recommendedName>
</protein>
<evidence type="ECO:0000313" key="10">
    <source>
        <dbReference type="Proteomes" id="UP000054324"/>
    </source>
</evidence>
<dbReference type="PANTHER" id="PTHR12198:SF0">
    <property type="entry name" value="HOMEOBOX PROTEIN PROSPERO"/>
    <property type="match status" value="1"/>
</dbReference>
<dbReference type="PANTHER" id="PTHR12198">
    <property type="entry name" value="HOMEOBOX PROTEIN PROSPERO/PROX-1/CEH-26"/>
    <property type="match status" value="1"/>
</dbReference>
<evidence type="ECO:0000256" key="7">
    <source>
        <dbReference type="SAM" id="MobiDB-lite"/>
    </source>
</evidence>
<feature type="non-terminal residue" evidence="9">
    <location>
        <position position="1"/>
    </location>
</feature>
<comment type="subcellular location">
    <subcellularLocation>
        <location evidence="1">Nucleus</location>
    </subcellularLocation>
</comment>
<keyword evidence="5" id="KW-0804">Transcription</keyword>
<reference evidence="9 10" key="1">
    <citation type="submission" date="2013-11" db="EMBL/GenBank/DDBJ databases">
        <title>Opisthorchis viverrini - life in the bile duct.</title>
        <authorList>
            <person name="Young N.D."/>
            <person name="Nagarajan N."/>
            <person name="Lin S.J."/>
            <person name="Korhonen P.K."/>
            <person name="Jex A.R."/>
            <person name="Hall R.S."/>
            <person name="Safavi-Hemami H."/>
            <person name="Kaewkong W."/>
            <person name="Bertrand D."/>
            <person name="Gao S."/>
            <person name="Seet Q."/>
            <person name="Wongkham S."/>
            <person name="Teh B.T."/>
            <person name="Wongkham C."/>
            <person name="Intapan P.M."/>
            <person name="Maleewong W."/>
            <person name="Yang X."/>
            <person name="Hu M."/>
            <person name="Wang Z."/>
            <person name="Hofmann A."/>
            <person name="Sternberg P.W."/>
            <person name="Tan P."/>
            <person name="Wang J."/>
            <person name="Gasser R.B."/>
        </authorList>
    </citation>
    <scope>NUCLEOTIDE SEQUENCE [LARGE SCALE GENOMIC DNA]</scope>
</reference>
<feature type="region of interest" description="Disordered" evidence="7">
    <location>
        <begin position="421"/>
        <end position="472"/>
    </location>
</feature>
<keyword evidence="2" id="KW-0805">Transcription regulation</keyword>
<dbReference type="GO" id="GO:0000978">
    <property type="term" value="F:RNA polymerase II cis-regulatory region sequence-specific DNA binding"/>
    <property type="evidence" value="ECO:0007669"/>
    <property type="project" value="TreeGrafter"/>
</dbReference>
<feature type="compositionally biased region" description="Polar residues" evidence="7">
    <location>
        <begin position="179"/>
        <end position="196"/>
    </location>
</feature>
<evidence type="ECO:0000256" key="4">
    <source>
        <dbReference type="ARBA" id="ARBA00023155"/>
    </source>
</evidence>
<keyword evidence="3" id="KW-0238">DNA-binding</keyword>
<dbReference type="GeneID" id="20326932"/>
<evidence type="ECO:0000256" key="6">
    <source>
        <dbReference type="ARBA" id="ARBA00023242"/>
    </source>
</evidence>
<dbReference type="CTD" id="20326932"/>
<proteinExistence type="predicted"/>
<dbReference type="Proteomes" id="UP000054324">
    <property type="component" value="Unassembled WGS sequence"/>
</dbReference>
<feature type="compositionally biased region" description="Basic residues" evidence="7">
    <location>
        <begin position="447"/>
        <end position="467"/>
    </location>
</feature>
<dbReference type="GO" id="GO:0048468">
    <property type="term" value="P:cell development"/>
    <property type="evidence" value="ECO:0007669"/>
    <property type="project" value="UniProtKB-ARBA"/>
</dbReference>
<dbReference type="InterPro" id="IPR039350">
    <property type="entry name" value="Prospero_homeodomain"/>
</dbReference>
<dbReference type="GO" id="GO:0000981">
    <property type="term" value="F:DNA-binding transcription factor activity, RNA polymerase II-specific"/>
    <property type="evidence" value="ECO:0007669"/>
    <property type="project" value="TreeGrafter"/>
</dbReference>
<dbReference type="GO" id="GO:0005634">
    <property type="term" value="C:nucleus"/>
    <property type="evidence" value="ECO:0007669"/>
    <property type="project" value="UniProtKB-SubCell"/>
</dbReference>
<dbReference type="AlphaFoldDB" id="A0A075AJ16"/>
<dbReference type="OrthoDB" id="10038576at2759"/>
<dbReference type="RefSeq" id="XP_009163647.1">
    <property type="nucleotide sequence ID" value="XM_009165383.1"/>
</dbReference>
<dbReference type="InterPro" id="IPR037131">
    <property type="entry name" value="Homeo_prospero_dom_sf"/>
</dbReference>
<dbReference type="GO" id="GO:0007399">
    <property type="term" value="P:nervous system development"/>
    <property type="evidence" value="ECO:0007669"/>
    <property type="project" value="UniProtKB-ARBA"/>
</dbReference>
<dbReference type="EMBL" id="KL596632">
    <property type="protein sequence ID" value="KER32599.1"/>
    <property type="molecule type" value="Genomic_DNA"/>
</dbReference>
<evidence type="ECO:0000256" key="2">
    <source>
        <dbReference type="ARBA" id="ARBA00023015"/>
    </source>
</evidence>
<dbReference type="Pfam" id="PF05044">
    <property type="entry name" value="HPD"/>
    <property type="match status" value="1"/>
</dbReference>
<feature type="non-terminal residue" evidence="9">
    <location>
        <position position="1062"/>
    </location>
</feature>
<keyword evidence="4" id="KW-0371">Homeobox</keyword>
<sequence>RRSAVRSFRGLAATIPGGITRAEILPVCTNLDRSSRDAGVGFQTRTFRSAQSLSFCQLHLLPETKLHEISEIHSFSRQTWFCKRMSLSNVQRYCQWLDSQSAANTSHHKLCVNPDLIPGRTVEASDAKIQQSPASHLSVQSPGLSDSALIDDGYSSVSSLSTLIQLNREMEDRAFKSTPIRSGNIQQSESTSSNRDSGLGGSSIWSTSTPSRLNTFWDAFGRHHHHHQQQQAFGSPQAPSYSGVNSQLLQKNAPSPSYTHSMSTSDAFFLATLQKMALEKAAQHETFGSAYPDASYNDELLSGIVGGTSSRDLLRSASRWLQELRYQEVIRKFREEMIGLIDNSMNQLGLFMKSPTVNYPTSTNRSNGDTDCMPLNLKSNTLTTEHRLVNFPHTSQTSLQQAAEDIRMNPSMERNSLQHRVPTNSVEKIRSPHKSANQMVTKPKLSAGKHRRSRIRAGSRRLRVRQTKSHEHHYDATQYTRKDGTLDLRMKQAAVGSASENHLEEMRERTMILSASHLKRAKMMFLYARYPNSNNDSISFPPQARQNDVPIREISQFKYAQIAFPRRHFYKGHHSSNGQMVQQFPIEKWARQCNANRCPVELAVKITRGHELFQCLEGHYNRDQELPTPEDFLVVTQIAVREFVEAVVNRKDRDPTWKKNIYKTGAGQALEKPFPDFLKLLNMRTGIVSGCPNLHMGSREAEVGFEQRTFRSVNSRSNHVSHIALVKKKELSCVAQHRRRSLRVSVNPMFHLNTNRTDCDQYTHSQINSVVGKDSTESLVYDILQLNHTCKIPTTNPMICRSSGIRLPIQNFESRQNEGLGALYTKVGTLTQQTSVVHGRGAIDRHSAVSKSAKQTTSRDSDWRCDNTTGQVREGSIDGGRHENVRCTVPATDRVADELMLRVDCARLCTRYRRSSHPILPLDIRDHQTYTSPEIPYRESQQEHCCTVPATDRVADELMLRVDCARLCTRYRRSSHPILPLDIRDHQTYTSPEVPYRESQQEHCCTVPATDRVADELMLRVDCARLCTRYRRSSHPILPLDIRDHQTYTSPEIPYRESQQEH</sequence>
<dbReference type="SUPFAM" id="SSF46689">
    <property type="entry name" value="Homeodomain-like"/>
    <property type="match status" value="1"/>
</dbReference>
<keyword evidence="10" id="KW-1185">Reference proteome</keyword>
<evidence type="ECO:0000256" key="3">
    <source>
        <dbReference type="ARBA" id="ARBA00023125"/>
    </source>
</evidence>
<name>A0A075AJ16_OPIVI</name>
<dbReference type="InterPro" id="IPR023082">
    <property type="entry name" value="Homeo_prospero_dom"/>
</dbReference>
<feature type="region of interest" description="Disordered" evidence="7">
    <location>
        <begin position="845"/>
        <end position="868"/>
    </location>
</feature>
<dbReference type="KEGG" id="ovi:T265_12764"/>
<organism evidence="9 10">
    <name type="scientific">Opisthorchis viverrini</name>
    <name type="common">Southeast Asian liver fluke</name>
    <dbReference type="NCBI Taxonomy" id="6198"/>
    <lineage>
        <taxon>Eukaryota</taxon>
        <taxon>Metazoa</taxon>
        <taxon>Spiralia</taxon>
        <taxon>Lophotrochozoa</taxon>
        <taxon>Platyhelminthes</taxon>
        <taxon>Trematoda</taxon>
        <taxon>Digenea</taxon>
        <taxon>Opisthorchiida</taxon>
        <taxon>Opisthorchiata</taxon>
        <taxon>Opisthorchiidae</taxon>
        <taxon>Opisthorchis</taxon>
    </lineage>
</organism>
<dbReference type="Gene3D" id="1.10.10.500">
    <property type="entry name" value="Homeo-prospero domain"/>
    <property type="match status" value="1"/>
</dbReference>
<dbReference type="InterPro" id="IPR009057">
    <property type="entry name" value="Homeodomain-like_sf"/>
</dbReference>
<keyword evidence="6" id="KW-0539">Nucleus</keyword>
<feature type="domain" description="Prospero" evidence="8">
    <location>
        <begin position="510"/>
        <end position="688"/>
    </location>
</feature>
<feature type="region of interest" description="Disordered" evidence="7">
    <location>
        <begin position="177"/>
        <end position="205"/>
    </location>
</feature>
<evidence type="ECO:0000256" key="5">
    <source>
        <dbReference type="ARBA" id="ARBA00023163"/>
    </source>
</evidence>
<feature type="compositionally biased region" description="Polar residues" evidence="7">
    <location>
        <begin position="232"/>
        <end position="257"/>
    </location>
</feature>
<evidence type="ECO:0000313" key="9">
    <source>
        <dbReference type="EMBL" id="KER32599.1"/>
    </source>
</evidence>